<protein>
    <submittedName>
        <fullName evidence="2">Uncharacterized protein</fullName>
    </submittedName>
</protein>
<dbReference type="InParanoid" id="K0KT17"/>
<sequence>MSSRSSTSDPNGLCLTTSNTSSLTSNSSNSTSISNISNKFKNALNRKRSQSFIIPEKKSSTLSNSNSISSPNVNIRKPLRNRSLGSIQFSPSQASTPTFENLNIPPMTNHHNHTPSLTQVNHPHALNHRSNSTSTSISISDSESINIMDISPRSPTPLVSPLFKIDEKLQNHEIKINNDEEFFDDIADGILERINKTESKIDWSI</sequence>
<evidence type="ECO:0000256" key="1">
    <source>
        <dbReference type="SAM" id="MobiDB-lite"/>
    </source>
</evidence>
<keyword evidence="3" id="KW-1185">Reference proteome</keyword>
<dbReference type="HOGENOM" id="CLU_1338462_0_0_1"/>
<reference evidence="2 3" key="1">
    <citation type="journal article" date="2012" name="Eukaryot. Cell">
        <title>Draft genome sequence of Wickerhamomyces ciferrii NRRL Y-1031 F-60-10.</title>
        <authorList>
            <person name="Schneider J."/>
            <person name="Andrea H."/>
            <person name="Blom J."/>
            <person name="Jaenicke S."/>
            <person name="Ruckert C."/>
            <person name="Schorsch C."/>
            <person name="Szczepanowski R."/>
            <person name="Farwick M."/>
            <person name="Goesmann A."/>
            <person name="Puhler A."/>
            <person name="Schaffer S."/>
            <person name="Tauch A."/>
            <person name="Kohler T."/>
            <person name="Brinkrolf K."/>
        </authorList>
    </citation>
    <scope>NUCLEOTIDE SEQUENCE [LARGE SCALE GENOMIC DNA]</scope>
    <source>
        <strain evidence="3">ATCC 14091 / BCRC 22168 / CBS 111 / JCM 3599 / NBRC 0793 / NRRL Y-1031 F-60-10</strain>
    </source>
</reference>
<evidence type="ECO:0000313" key="2">
    <source>
        <dbReference type="EMBL" id="CCH44519.1"/>
    </source>
</evidence>
<feature type="compositionally biased region" description="Polar residues" evidence="1">
    <location>
        <begin position="1"/>
        <end position="10"/>
    </location>
</feature>
<dbReference type="Proteomes" id="UP000009328">
    <property type="component" value="Unassembled WGS sequence"/>
</dbReference>
<feature type="region of interest" description="Disordered" evidence="1">
    <location>
        <begin position="55"/>
        <end position="76"/>
    </location>
</feature>
<feature type="compositionally biased region" description="Low complexity" evidence="1">
    <location>
        <begin position="15"/>
        <end position="35"/>
    </location>
</feature>
<comment type="caution">
    <text evidence="2">The sequence shown here is derived from an EMBL/GenBank/DDBJ whole genome shotgun (WGS) entry which is preliminary data.</text>
</comment>
<feature type="region of interest" description="Disordered" evidence="1">
    <location>
        <begin position="1"/>
        <end position="35"/>
    </location>
</feature>
<dbReference type="EMBL" id="CAIF01000136">
    <property type="protein sequence ID" value="CCH44519.1"/>
    <property type="molecule type" value="Genomic_DNA"/>
</dbReference>
<proteinExistence type="predicted"/>
<feature type="compositionally biased region" description="Low complexity" evidence="1">
    <location>
        <begin position="60"/>
        <end position="74"/>
    </location>
</feature>
<name>K0KT17_WICCF</name>
<dbReference type="AlphaFoldDB" id="K0KT17"/>
<organism evidence="2 3">
    <name type="scientific">Wickerhamomyces ciferrii (strain ATCC 14091 / BCRC 22168 / CBS 111 / JCM 3599 / NBRC 0793 / NRRL Y-1031 F-60-10)</name>
    <name type="common">Yeast</name>
    <name type="synonym">Pichia ciferrii</name>
    <dbReference type="NCBI Taxonomy" id="1206466"/>
    <lineage>
        <taxon>Eukaryota</taxon>
        <taxon>Fungi</taxon>
        <taxon>Dikarya</taxon>
        <taxon>Ascomycota</taxon>
        <taxon>Saccharomycotina</taxon>
        <taxon>Saccharomycetes</taxon>
        <taxon>Phaffomycetales</taxon>
        <taxon>Wickerhamomycetaceae</taxon>
        <taxon>Wickerhamomyces</taxon>
    </lineage>
</organism>
<gene>
    <name evidence="2" type="ORF">BN7_4084</name>
</gene>
<evidence type="ECO:0000313" key="3">
    <source>
        <dbReference type="Proteomes" id="UP000009328"/>
    </source>
</evidence>
<accession>K0KT17</accession>